<evidence type="ECO:0000313" key="1">
    <source>
        <dbReference type="EMBL" id="MCL6269203.1"/>
    </source>
</evidence>
<reference evidence="1 2" key="1">
    <citation type="submission" date="2022-05" db="EMBL/GenBank/DDBJ databases">
        <authorList>
            <person name="Park J.-S."/>
        </authorList>
    </citation>
    <scope>NUCLEOTIDE SEQUENCE [LARGE SCALE GENOMIC DNA]</scope>
    <source>
        <strain evidence="1 2">2012CJ34-2</strain>
    </source>
</reference>
<dbReference type="RefSeq" id="WP_249698156.1">
    <property type="nucleotide sequence ID" value="NZ_JAMFLX010000004.1"/>
</dbReference>
<protein>
    <submittedName>
        <fullName evidence="1">Uncharacterized protein</fullName>
    </submittedName>
</protein>
<comment type="caution">
    <text evidence="1">The sequence shown here is derived from an EMBL/GenBank/DDBJ whole genome shotgun (WGS) entry which is preliminary data.</text>
</comment>
<dbReference type="Proteomes" id="UP001203338">
    <property type="component" value="Unassembled WGS sequence"/>
</dbReference>
<organism evidence="1 2">
    <name type="scientific">Parendozoicomonas callyspongiae</name>
    <dbReference type="NCBI Taxonomy" id="2942213"/>
    <lineage>
        <taxon>Bacteria</taxon>
        <taxon>Pseudomonadati</taxon>
        <taxon>Pseudomonadota</taxon>
        <taxon>Gammaproteobacteria</taxon>
        <taxon>Oceanospirillales</taxon>
        <taxon>Endozoicomonadaceae</taxon>
        <taxon>Parendozoicomonas</taxon>
    </lineage>
</organism>
<name>A0ABT0PF90_9GAMM</name>
<accession>A0ABT0PF90</accession>
<keyword evidence="2" id="KW-1185">Reference proteome</keyword>
<sequence>MLQVNRLQLVLSSLKVTMLAGAMVAVCPLVVNAGGYTYQGPMSPNGGHYPDPSRYSYQSPGMMGHTTTEVPPVNKVYIRNNDEYLLYQDLGFINHWQNYARHILERKEARFSHPGAMEQYHQNQMIIARLLGSAQGMMEIKNENISERQTFIEELQRELEERYNQCVMRPASLADVASGIAALYGLFSTVTLNLKEAVLSFGCSGGLYLLSNIMKEVEIHSLKKALEESKVEYKDITDRQSPVSYNMERARDELQQARTLVLHNIALRTGGDRLNDQRRRQAVGDLFQDSQYRHMQPPMELANYSIARELYGVLSSQVDDDAFILAIGGERPDSSSAYKLLRCQGRFYIPAPFRGQVEYLEFEKVESVLAFITELAEVHHARGVGFINLDPVPSSGIR</sequence>
<proteinExistence type="predicted"/>
<gene>
    <name evidence="1" type="ORF">M3P05_04495</name>
</gene>
<evidence type="ECO:0000313" key="2">
    <source>
        <dbReference type="Proteomes" id="UP001203338"/>
    </source>
</evidence>
<dbReference type="EMBL" id="JAMFLX010000004">
    <property type="protein sequence ID" value="MCL6269203.1"/>
    <property type="molecule type" value="Genomic_DNA"/>
</dbReference>